<keyword evidence="12" id="KW-1185">Reference proteome</keyword>
<dbReference type="PANTHER" id="PTHR32294">
    <property type="entry name" value="DNA POLYMERASE III SUBUNIT ALPHA"/>
    <property type="match status" value="1"/>
</dbReference>
<dbReference type="GO" id="GO:0003887">
    <property type="term" value="F:DNA-directed DNA polymerase activity"/>
    <property type="evidence" value="ECO:0007669"/>
    <property type="project" value="UniProtKB-KW"/>
</dbReference>
<accession>A0A2Z4NDD0</accession>
<evidence type="ECO:0000259" key="10">
    <source>
        <dbReference type="Pfam" id="PF17657"/>
    </source>
</evidence>
<dbReference type="SUPFAM" id="SSF89550">
    <property type="entry name" value="PHP domain-like"/>
    <property type="match status" value="1"/>
</dbReference>
<dbReference type="GO" id="GO:0006260">
    <property type="term" value="P:DNA replication"/>
    <property type="evidence" value="ECO:0007669"/>
    <property type="project" value="UniProtKB-KW"/>
</dbReference>
<evidence type="ECO:0000256" key="5">
    <source>
        <dbReference type="ARBA" id="ARBA00022932"/>
    </source>
</evidence>
<sequence length="994" mass="115648">MKLINGHLNTTFSFLESVITTEKLFEILKQQNVEYFVVSEHNNMFSYGEILNKCFNTNLKPIFALDCELYVDNKPYRYIVYAKNKNGFMDLKKLSYELLSQKAIKVDDIWNNEDLLFVEHPILGVYKQTNKIIQHFNYYYSFQSFDLENNQAFIQQNWSKVLLINHNAIIDIEENNIMKVLFSMSEKAPITSFFEPLVFNIENNLQIYNELISQTNNFLKSLYIPLEQNNYFLPKFENNLNMSSSEYLDYLLKENIVKKFNKSSWTIEYVKRLEYELQIIKSLNFEDYFLIIQDWINWAKSKNISIGPGRGSAAGSLVSYILGITTIDPIKYNLIFERFLNPKRITMPDIDVDVQDNRREEVIEYLIQKYGFSRVANIVTFATLGKKSAIRDVLRAYKVNPSSINDISKSISSKDIDLLEEFHSNKRFANELNKISNLDFELPQRVLKEANKLEGFYRQTGTHAAGIVISSDSIIKKIPTYLVENHIQQTQISMEYLESFGLLKMDILSLKTLTTIQEILNLIKVQRGIELDLETIAYDDKKTFELLTKGKTIGVFQLESYGMNNALRQIKVNSFDDIVAIISLYRPGPMEHLKTYAERKNRKIKIESISKEFDAIVASTYGIIIYQEQIMEIVQKIAGFDYAEADMIRRIISKKKFEEMIEQKTKFVNAAIKNGYDETKANQIFESIEAFADYGFNKSHAVSYAKISYQMAYLKTHYPLEFFASIISSAHGNQDTISRFVNEAKELNIEVLPPTINDSEDKAIIKDNKIILPLNMIKGFGPETTKMLVHERKTNGKYLNFFHFLLRTQNLKSFGLSSIELLIKANALKEFKLNQKTMLSEISKDNSDTLIILKMFINKIDSKETQEMINNYKPTEILKSDIEEENQNEINLLGQIYNFSITENYEIEGSRLGDMHNNVEYLTTLFCNRISEKTSAYGKPYYVIELQDSTKKITILNYSKIDNWKEFDKKIVKVKIIKKDESKYLLKEWSVING</sequence>
<dbReference type="InterPro" id="IPR040982">
    <property type="entry name" value="DNA_pol3_finger"/>
</dbReference>
<dbReference type="InterPro" id="IPR011708">
    <property type="entry name" value="DNA_pol3_alpha_NTPase_dom"/>
</dbReference>
<dbReference type="EMBL" id="CP030140">
    <property type="protein sequence ID" value="AWX69537.1"/>
    <property type="molecule type" value="Genomic_DNA"/>
</dbReference>
<evidence type="ECO:0000256" key="2">
    <source>
        <dbReference type="ARBA" id="ARBA00022679"/>
    </source>
</evidence>
<evidence type="ECO:0000256" key="3">
    <source>
        <dbReference type="ARBA" id="ARBA00022695"/>
    </source>
</evidence>
<feature type="domain" description="DNA polymerase III alpha subunit finger" evidence="10">
    <location>
        <begin position="512"/>
        <end position="675"/>
    </location>
</feature>
<feature type="domain" description="Bacterial DNA polymerase III alpha subunit NTPase" evidence="8">
    <location>
        <begin position="247"/>
        <end position="508"/>
    </location>
</feature>
<dbReference type="EC" id="2.7.7.7" evidence="1"/>
<dbReference type="InterPro" id="IPR004013">
    <property type="entry name" value="PHP_dom"/>
</dbReference>
<dbReference type="Proteomes" id="UP000250218">
    <property type="component" value="Chromosome"/>
</dbReference>
<evidence type="ECO:0000256" key="4">
    <source>
        <dbReference type="ARBA" id="ARBA00022705"/>
    </source>
</evidence>
<organism evidence="11 12">
    <name type="scientific">[Mycoplasma] anseris</name>
    <dbReference type="NCBI Taxonomy" id="92400"/>
    <lineage>
        <taxon>Bacteria</taxon>
        <taxon>Bacillati</taxon>
        <taxon>Mycoplasmatota</taxon>
        <taxon>Mycoplasmoidales</taxon>
        <taxon>Metamycoplasmataceae</taxon>
        <taxon>Metamycoplasma</taxon>
    </lineage>
</organism>
<dbReference type="InterPro" id="IPR041931">
    <property type="entry name" value="DNA_pol3_alpha_thumb_dom"/>
</dbReference>
<evidence type="ECO:0000313" key="12">
    <source>
        <dbReference type="Proteomes" id="UP000250218"/>
    </source>
</evidence>
<evidence type="ECO:0000259" key="7">
    <source>
        <dbReference type="Pfam" id="PF02811"/>
    </source>
</evidence>
<dbReference type="InterPro" id="IPR004805">
    <property type="entry name" value="DnaE2/DnaE/PolC"/>
</dbReference>
<dbReference type="InterPro" id="IPR029460">
    <property type="entry name" value="DNAPol_HHH"/>
</dbReference>
<reference evidence="12" key="1">
    <citation type="submission" date="2018-06" db="EMBL/GenBank/DDBJ databases">
        <title>Complete genome sequences of Mycoplasma anatis, M. anseris and M. cloacale type strains.</title>
        <authorList>
            <person name="Grozner D."/>
            <person name="Forro B."/>
            <person name="Sulyok K.M."/>
            <person name="Marton S."/>
            <person name="Kreizinger Z."/>
            <person name="Banyai K."/>
            <person name="Gyuranecz M."/>
        </authorList>
    </citation>
    <scope>NUCLEOTIDE SEQUENCE [LARGE SCALE GENOMIC DNA]</scope>
    <source>
        <strain evidence="12">ATCC 49234</strain>
    </source>
</reference>
<dbReference type="GO" id="GO:0008408">
    <property type="term" value="F:3'-5' exonuclease activity"/>
    <property type="evidence" value="ECO:0007669"/>
    <property type="project" value="InterPro"/>
</dbReference>
<keyword evidence="3" id="KW-0548">Nucleotidyltransferase</keyword>
<evidence type="ECO:0000313" key="11">
    <source>
        <dbReference type="EMBL" id="AWX69537.1"/>
    </source>
</evidence>
<protein>
    <recommendedName>
        <fullName evidence="1">DNA-directed DNA polymerase</fullName>
        <ecNumber evidence="1">2.7.7.7</ecNumber>
    </recommendedName>
</protein>
<feature type="domain" description="PHP" evidence="7">
    <location>
        <begin position="7"/>
        <end position="96"/>
    </location>
</feature>
<comment type="catalytic activity">
    <reaction evidence="6">
        <text>DNA(n) + a 2'-deoxyribonucleoside 5'-triphosphate = DNA(n+1) + diphosphate</text>
        <dbReference type="Rhea" id="RHEA:22508"/>
        <dbReference type="Rhea" id="RHEA-COMP:17339"/>
        <dbReference type="Rhea" id="RHEA-COMP:17340"/>
        <dbReference type="ChEBI" id="CHEBI:33019"/>
        <dbReference type="ChEBI" id="CHEBI:61560"/>
        <dbReference type="ChEBI" id="CHEBI:173112"/>
        <dbReference type="EC" id="2.7.7.7"/>
    </reaction>
</comment>
<dbReference type="Gene3D" id="1.10.150.870">
    <property type="match status" value="1"/>
</dbReference>
<dbReference type="Pfam" id="PF17657">
    <property type="entry name" value="DNA_pol3_finger"/>
    <property type="match status" value="1"/>
</dbReference>
<dbReference type="Gene3D" id="3.20.20.140">
    <property type="entry name" value="Metal-dependent hydrolases"/>
    <property type="match status" value="1"/>
</dbReference>
<dbReference type="NCBIfam" id="TIGR00594">
    <property type="entry name" value="polc"/>
    <property type="match status" value="1"/>
</dbReference>
<dbReference type="InterPro" id="IPR016195">
    <property type="entry name" value="Pol/histidinol_Pase-like"/>
</dbReference>
<gene>
    <name evidence="11" type="ORF">DP065_02110</name>
</gene>
<evidence type="ECO:0000256" key="1">
    <source>
        <dbReference type="ARBA" id="ARBA00012417"/>
    </source>
</evidence>
<dbReference type="Pfam" id="PF02811">
    <property type="entry name" value="PHP"/>
    <property type="match status" value="1"/>
</dbReference>
<dbReference type="Gene3D" id="1.10.10.1600">
    <property type="entry name" value="Bacterial DNA polymerase III alpha subunit, thumb domain"/>
    <property type="match status" value="1"/>
</dbReference>
<evidence type="ECO:0000256" key="6">
    <source>
        <dbReference type="ARBA" id="ARBA00049244"/>
    </source>
</evidence>
<proteinExistence type="predicted"/>
<evidence type="ECO:0000259" key="8">
    <source>
        <dbReference type="Pfam" id="PF07733"/>
    </source>
</evidence>
<evidence type="ECO:0000259" key="9">
    <source>
        <dbReference type="Pfam" id="PF14579"/>
    </source>
</evidence>
<feature type="domain" description="DNA polymerase helix-hairpin-helix motif" evidence="9">
    <location>
        <begin position="748"/>
        <end position="837"/>
    </location>
</feature>
<dbReference type="RefSeq" id="WP_033178639.1">
    <property type="nucleotide sequence ID" value="NZ_CP030140.1"/>
</dbReference>
<dbReference type="PANTHER" id="PTHR32294:SF0">
    <property type="entry name" value="DNA POLYMERASE III SUBUNIT ALPHA"/>
    <property type="match status" value="1"/>
</dbReference>
<keyword evidence="2" id="KW-0808">Transferase</keyword>
<keyword evidence="4" id="KW-0235">DNA replication</keyword>
<dbReference type="Pfam" id="PF07733">
    <property type="entry name" value="DNA_pol3_alpha"/>
    <property type="match status" value="1"/>
</dbReference>
<dbReference type="KEGG" id="mane:DP065_02110"/>
<name>A0A2Z4NDD0_9BACT</name>
<keyword evidence="5" id="KW-0239">DNA-directed DNA polymerase</keyword>
<dbReference type="Pfam" id="PF14579">
    <property type="entry name" value="HHH_6"/>
    <property type="match status" value="1"/>
</dbReference>
<dbReference type="AlphaFoldDB" id="A0A2Z4NDD0"/>